<name>A0A511AES3_9MICO</name>
<protein>
    <recommendedName>
        <fullName evidence="1">ATPase AAA-type core domain-containing protein</fullName>
    </recommendedName>
</protein>
<gene>
    <name evidence="2" type="ORF">MAE01_18340</name>
</gene>
<dbReference type="Pfam" id="PF00004">
    <property type="entry name" value="AAA"/>
    <property type="match status" value="1"/>
</dbReference>
<dbReference type="AlphaFoldDB" id="A0A511AES3"/>
<evidence type="ECO:0000259" key="1">
    <source>
        <dbReference type="Pfam" id="PF00004"/>
    </source>
</evidence>
<feature type="domain" description="ATPase AAA-type core" evidence="1">
    <location>
        <begin position="300"/>
        <end position="457"/>
    </location>
</feature>
<dbReference type="Proteomes" id="UP000321225">
    <property type="component" value="Unassembled WGS sequence"/>
</dbReference>
<dbReference type="InterPro" id="IPR027417">
    <property type="entry name" value="P-loop_NTPase"/>
</dbReference>
<sequence>MTLDLQQLGPTGFQDLAGAIALSCFGPGVQVMGAGRDGGRDLYYRGRMPWSTVTFPGQDPSTEVWDGYSVIQVKHRQFPSDRPEDNASWLWGQIRSELESWADPNGDRVEVPANMLFITNVRLSAFPGVGGHDSVLANIARFIEKLDDASRDVNDAAGELRREKLSRLSRINNWRIWDGTQVGTLLLTKSDVRRGFPAFLTAADVFAHLGQFTDRLQVEELEPALRTHARSSLTGGDGLIYFDEAGSGDLRSYAVHNLAIDLPIVETGTTTRSTVVHYVLDRAEHVLRPGITTVSQPRSIILAGAPGNGKTTISKFLVQAYRAAMLDGADDLSEGQRAVVEGTRAALIRMGRGGLPLHRRWPMRIDLAEYAQQGGLDNEATLLKWIAKTISKRLNAGQISPSVLDSWMRQWPCILILDGLDEVTELSVRKRLIEQITEFVDEAEATKSDVFVVLTTRPLGFTENIAPGHFGRVDLADLPRKEALKYGILASRVRLQADPDRLDRVIRQLRIAAKDESLKYLFRTPLQVLILAIIIEGSGPLAPDRFSLFSGYYETVAQREKGKVGGHSHLLRDHASLVHRLHERVGFELQVRSENADRSLAVLSFDELKAIAWNLLLEHEFQPSGRDSDLLRRILEAVTHRLVLIVPRREAGYGYDVRSLQELMAAMLLTSGPLESTVQALRVCAPSPHWRNTWLFAAGRLFATPQPHLQSAVIELIESLDDNAVNRLAALFPVGPRLALDVIDDGMARSSPKWRARLMRQGVRVLQAPATSEFPENCRIMIQFADADDRNSALVADGIRDAMAASGTGNDNAWRFKDMIHALCDETGAGLRARGLAAVLPRPTDIRRQTPLDWDEFEAEVATAPLMANLTVTLAGAGQAVRSLAESATDPDVGATILLALEQPGVATALAQALHHVVPSEPVLTRALQEAVLPAVHRHSVGDSLRDILAD</sequence>
<evidence type="ECO:0000313" key="3">
    <source>
        <dbReference type="Proteomes" id="UP000321225"/>
    </source>
</evidence>
<dbReference type="GO" id="GO:0005524">
    <property type="term" value="F:ATP binding"/>
    <property type="evidence" value="ECO:0007669"/>
    <property type="project" value="InterPro"/>
</dbReference>
<organism evidence="2 3">
    <name type="scientific">Microbacterium aerolatum</name>
    <dbReference type="NCBI Taxonomy" id="153731"/>
    <lineage>
        <taxon>Bacteria</taxon>
        <taxon>Bacillati</taxon>
        <taxon>Actinomycetota</taxon>
        <taxon>Actinomycetes</taxon>
        <taxon>Micrococcales</taxon>
        <taxon>Microbacteriaceae</taxon>
        <taxon>Microbacterium</taxon>
    </lineage>
</organism>
<dbReference type="SUPFAM" id="SSF52540">
    <property type="entry name" value="P-loop containing nucleoside triphosphate hydrolases"/>
    <property type="match status" value="1"/>
</dbReference>
<dbReference type="InterPro" id="IPR003959">
    <property type="entry name" value="ATPase_AAA_core"/>
</dbReference>
<comment type="caution">
    <text evidence="2">The sequence shown here is derived from an EMBL/GenBank/DDBJ whole genome shotgun (WGS) entry which is preliminary data.</text>
</comment>
<dbReference type="OrthoDB" id="5379188at2"/>
<dbReference type="Gene3D" id="3.40.50.300">
    <property type="entry name" value="P-loop containing nucleotide triphosphate hydrolases"/>
    <property type="match status" value="1"/>
</dbReference>
<keyword evidence="3" id="KW-1185">Reference proteome</keyword>
<proteinExistence type="predicted"/>
<accession>A0A511AES3</accession>
<reference evidence="2 3" key="1">
    <citation type="submission" date="2019-07" db="EMBL/GenBank/DDBJ databases">
        <title>Whole genome shotgun sequence of Microbacterium aerolatum NBRC 103071.</title>
        <authorList>
            <person name="Hosoyama A."/>
            <person name="Uohara A."/>
            <person name="Ohji S."/>
            <person name="Ichikawa N."/>
        </authorList>
    </citation>
    <scope>NUCLEOTIDE SEQUENCE [LARGE SCALE GENOMIC DNA]</scope>
    <source>
        <strain evidence="2 3">NBRC 103071</strain>
    </source>
</reference>
<evidence type="ECO:0000313" key="2">
    <source>
        <dbReference type="EMBL" id="GEK86658.1"/>
    </source>
</evidence>
<dbReference type="EMBL" id="BJUW01000007">
    <property type="protein sequence ID" value="GEK86658.1"/>
    <property type="molecule type" value="Genomic_DNA"/>
</dbReference>
<dbReference type="GO" id="GO:0016887">
    <property type="term" value="F:ATP hydrolysis activity"/>
    <property type="evidence" value="ECO:0007669"/>
    <property type="project" value="InterPro"/>
</dbReference>